<proteinExistence type="predicted"/>
<protein>
    <recommendedName>
        <fullName evidence="4">YycH protein</fullName>
    </recommendedName>
</protein>
<evidence type="ECO:0008006" key="4">
    <source>
        <dbReference type="Google" id="ProtNLM"/>
    </source>
</evidence>
<dbReference type="EMBL" id="JAHLFT010000070">
    <property type="protein sequence ID" value="MBU3828551.1"/>
    <property type="molecule type" value="Genomic_DNA"/>
</dbReference>
<dbReference type="CDD" id="cd15787">
    <property type="entry name" value="YycH_N"/>
    <property type="match status" value="1"/>
</dbReference>
<dbReference type="AlphaFoldDB" id="A0A9E2KR79"/>
<dbReference type="Gene3D" id="3.10.450.310">
    <property type="match status" value="1"/>
</dbReference>
<name>A0A9E2KR79_9LACO</name>
<evidence type="ECO:0000313" key="3">
    <source>
        <dbReference type="Proteomes" id="UP000823844"/>
    </source>
</evidence>
<dbReference type="Proteomes" id="UP000823844">
    <property type="component" value="Unassembled WGS sequence"/>
</dbReference>
<keyword evidence="1" id="KW-1133">Transmembrane helix</keyword>
<keyword evidence="1" id="KW-0812">Transmembrane</keyword>
<sequence>MKFKSKFSDLILLIVTAIAIIVSIVLWIFIMTNDQRFSQINQANNSSRDQIKNRNTKSLYDLYIPTSSYGFKDGELYRLYDSKNNLSFEFSKDMQKLKVTSIKLKSSSQSSYEALLKNDNYIQLTYPDQITFNLFTDVSVKKDNRQFNRIFISLDNNNTMLVGNDKNYKLYQLNLKDANFDRLRSYAKNAHYKSQVEFIRLKSGYTAFYKHNEKWNVYSYLTNRQTDSYFVARLLGTSGVTSRTSKKGHTTYVLNYYTRLKVPKTAENNNDYFYTHYEKNHYTTPTDRFLDSIYYVHRIGLMEQDLRFFDADDSSIKYTNYVEGTPVFLNQHDVQINTNFTSDAITVDFNSTNLQIPIPFDGQTTTLESTNDLMQKLKNHGMHEDEIDEIVVGSKVEKDGIHSNLVNLVPTYYVKAYGEWKSAKEWLQQDLSAYQVPVNQESR</sequence>
<gene>
    <name evidence="2" type="ORF">H9806_05400</name>
</gene>
<comment type="caution">
    <text evidence="2">The sequence shown here is derived from an EMBL/GenBank/DDBJ whole genome shotgun (WGS) entry which is preliminary data.</text>
</comment>
<reference evidence="2" key="1">
    <citation type="journal article" date="2021" name="PeerJ">
        <title>Extensive microbial diversity within the chicken gut microbiome revealed by metagenomics and culture.</title>
        <authorList>
            <person name="Gilroy R."/>
            <person name="Ravi A."/>
            <person name="Getino M."/>
            <person name="Pursley I."/>
            <person name="Horton D.L."/>
            <person name="Alikhan N.F."/>
            <person name="Baker D."/>
            <person name="Gharbi K."/>
            <person name="Hall N."/>
            <person name="Watson M."/>
            <person name="Adriaenssens E.M."/>
            <person name="Foster-Nyarko E."/>
            <person name="Jarju S."/>
            <person name="Secka A."/>
            <person name="Antonio M."/>
            <person name="Oren A."/>
            <person name="Chaudhuri R.R."/>
            <person name="La Ragione R."/>
            <person name="Hildebrand F."/>
            <person name="Pallen M.J."/>
        </authorList>
    </citation>
    <scope>NUCLEOTIDE SEQUENCE</scope>
    <source>
        <strain evidence="2">F6-686</strain>
    </source>
</reference>
<evidence type="ECO:0000313" key="2">
    <source>
        <dbReference type="EMBL" id="MBU3828551.1"/>
    </source>
</evidence>
<keyword evidence="1" id="KW-0472">Membrane</keyword>
<evidence type="ECO:0000256" key="1">
    <source>
        <dbReference type="SAM" id="Phobius"/>
    </source>
</evidence>
<reference evidence="2" key="2">
    <citation type="submission" date="2021-04" db="EMBL/GenBank/DDBJ databases">
        <authorList>
            <person name="Gilroy R."/>
        </authorList>
    </citation>
    <scope>NUCLEOTIDE SEQUENCE</scope>
    <source>
        <strain evidence="2">F6-686</strain>
    </source>
</reference>
<organism evidence="2 3">
    <name type="scientific">Candidatus Lactobacillus pullistercoris</name>
    <dbReference type="NCBI Taxonomy" id="2838636"/>
    <lineage>
        <taxon>Bacteria</taxon>
        <taxon>Bacillati</taxon>
        <taxon>Bacillota</taxon>
        <taxon>Bacilli</taxon>
        <taxon>Lactobacillales</taxon>
        <taxon>Lactobacillaceae</taxon>
        <taxon>Lactobacillus</taxon>
    </lineage>
</organism>
<accession>A0A9E2KR79</accession>
<feature type="transmembrane region" description="Helical" evidence="1">
    <location>
        <begin position="7"/>
        <end position="30"/>
    </location>
</feature>